<organism evidence="1 2">
    <name type="scientific">Natronoglomus mannanivorans</name>
    <dbReference type="NCBI Taxonomy" id="2979990"/>
    <lineage>
        <taxon>Archaea</taxon>
        <taxon>Methanobacteriati</taxon>
        <taxon>Methanobacteriota</taxon>
        <taxon>Stenosarchaea group</taxon>
        <taxon>Halobacteria</taxon>
        <taxon>Halobacteriales</taxon>
        <taxon>Natrialbaceae</taxon>
        <taxon>Natronoglomus</taxon>
    </lineage>
</organism>
<evidence type="ECO:0000313" key="2">
    <source>
        <dbReference type="Proteomes" id="UP001320972"/>
    </source>
</evidence>
<evidence type="ECO:0000313" key="1">
    <source>
        <dbReference type="EMBL" id="MCU4975942.1"/>
    </source>
</evidence>
<dbReference type="InterPro" id="IPR027417">
    <property type="entry name" value="P-loop_NTPase"/>
</dbReference>
<reference evidence="1 2" key="1">
    <citation type="submission" date="2022-09" db="EMBL/GenBank/DDBJ databases">
        <title>Enrichment on poylsaccharides allowed isolation of novel metabolic and taxonomic groups of Haloarchaea.</title>
        <authorList>
            <person name="Sorokin D.Y."/>
            <person name="Elcheninov A.G."/>
            <person name="Khizhniak T.V."/>
            <person name="Kolganova T.V."/>
            <person name="Kublanov I.V."/>
        </authorList>
    </citation>
    <scope>NUCLEOTIDE SEQUENCE [LARGE SCALE GENOMIC DNA]</scope>
    <source>
        <strain evidence="1 2">AArc-m2/3/4</strain>
    </source>
</reference>
<dbReference type="RefSeq" id="WP_338009488.1">
    <property type="nucleotide sequence ID" value="NZ_JAOPKB010000030.1"/>
</dbReference>
<accession>A0ABT2QM26</accession>
<name>A0ABT2QM26_9EURY</name>
<gene>
    <name evidence="1" type="ORF">OB955_25015</name>
</gene>
<keyword evidence="2" id="KW-1185">Reference proteome</keyword>
<dbReference type="SUPFAM" id="SSF52540">
    <property type="entry name" value="P-loop containing nucleoside triphosphate hydrolases"/>
    <property type="match status" value="1"/>
</dbReference>
<proteinExistence type="predicted"/>
<protein>
    <submittedName>
        <fullName evidence="1">ATP-binding protein</fullName>
    </submittedName>
</protein>
<keyword evidence="1" id="KW-0547">Nucleotide-binding</keyword>
<keyword evidence="1" id="KW-0067">ATP-binding</keyword>
<dbReference type="EMBL" id="JAOPKB010000030">
    <property type="protein sequence ID" value="MCU4975942.1"/>
    <property type="molecule type" value="Genomic_DNA"/>
</dbReference>
<sequence length="314" mass="35662">MVPNLIEKTYNAPAFETDGGTDFMARGKPGSGKSTLANYLAVRELDVNDAIVVWRGSSARSEWLPLAPWTRLCLPEGVDVEVRLEAKNPADPSVVLDVEDLERIVREVVRYRNPVDLNHKVLQQGAFHVVYPDPRMRGCQAIYEESDRTVEPPTGRELFDPEDPADHWWFAWVLARVDHGPHHWTTWIADEIGDIAPQSVQKDRFGSYQKVTLLRDSWVDLRKMGVTVHAYGHAEEDVSDLIRRKLRWRIQMPGQANPTSQAKVVGFDSVPMNSDLSSQFPVGKALCYTETNFDYLGWKDMPRASNHNLKIKVS</sequence>
<comment type="caution">
    <text evidence="1">The sequence shown here is derived from an EMBL/GenBank/DDBJ whole genome shotgun (WGS) entry which is preliminary data.</text>
</comment>
<dbReference type="GO" id="GO:0005524">
    <property type="term" value="F:ATP binding"/>
    <property type="evidence" value="ECO:0007669"/>
    <property type="project" value="UniProtKB-KW"/>
</dbReference>
<dbReference type="Proteomes" id="UP001320972">
    <property type="component" value="Unassembled WGS sequence"/>
</dbReference>